<reference evidence="2 3" key="1">
    <citation type="submission" date="2024-05" db="EMBL/GenBank/DDBJ databases">
        <title>Long read based assembly of the Candida bracarensis genome reveals expanded adhesin content.</title>
        <authorList>
            <person name="Marcet-Houben M."/>
            <person name="Ksiezopolska E."/>
            <person name="Gabaldon T."/>
        </authorList>
    </citation>
    <scope>NUCLEOTIDE SEQUENCE [LARGE SCALE GENOMIC DNA]</scope>
    <source>
        <strain evidence="2 3">CBM6</strain>
    </source>
</reference>
<accession>A0ABR4NQH3</accession>
<protein>
    <submittedName>
        <fullName evidence="2">Uncharacterized protein</fullName>
    </submittedName>
</protein>
<keyword evidence="1" id="KW-0732">Signal</keyword>
<evidence type="ECO:0000313" key="3">
    <source>
        <dbReference type="Proteomes" id="UP001623330"/>
    </source>
</evidence>
<name>A0ABR4NQH3_9SACH</name>
<gene>
    <name evidence="2" type="ORF">RNJ44_00958</name>
</gene>
<sequence length="346" mass="40264">MFSIIQYLLLILYTFRFCNAFVISGSINGIVGNVKSQCQLGGEVDNQNVLNMFKKILFSKYEDQNIKNYSGFRIYRKITLQLDPISLISDMHFVACQDGQLIWETIYPFQEDIDWSTPICLFDSMGTVNDTLKVQATSNISRYYCFKFARSRKYSQRDYTLYFPGRIIGGLFLCNLSDEQKYQMLNNSRDDLAIINKTFAREFCVSNNTIPLLPLIADNLQDCKTTWENVIKLNWDKSKTIKMVKILPYIHTLNAPKFLHSRQPTDKYRIIGKLFPTMHVNAKYLLDHRFEDASVWFDGIEVNEEYAKSIENNYITSFKTRLINSLGKYVTIPRNKLKKSISGTNN</sequence>
<keyword evidence="3" id="KW-1185">Reference proteome</keyword>
<feature type="chain" id="PRO_5046499863" evidence="1">
    <location>
        <begin position="21"/>
        <end position="346"/>
    </location>
</feature>
<feature type="signal peptide" evidence="1">
    <location>
        <begin position="1"/>
        <end position="20"/>
    </location>
</feature>
<dbReference type="Proteomes" id="UP001623330">
    <property type="component" value="Unassembled WGS sequence"/>
</dbReference>
<evidence type="ECO:0000313" key="2">
    <source>
        <dbReference type="EMBL" id="KAL3230509.1"/>
    </source>
</evidence>
<organism evidence="2 3">
    <name type="scientific">Nakaseomyces bracarensis</name>
    <dbReference type="NCBI Taxonomy" id="273131"/>
    <lineage>
        <taxon>Eukaryota</taxon>
        <taxon>Fungi</taxon>
        <taxon>Dikarya</taxon>
        <taxon>Ascomycota</taxon>
        <taxon>Saccharomycotina</taxon>
        <taxon>Saccharomycetes</taxon>
        <taxon>Saccharomycetales</taxon>
        <taxon>Saccharomycetaceae</taxon>
        <taxon>Nakaseomyces</taxon>
    </lineage>
</organism>
<proteinExistence type="predicted"/>
<evidence type="ECO:0000256" key="1">
    <source>
        <dbReference type="SAM" id="SignalP"/>
    </source>
</evidence>
<dbReference type="EMBL" id="JBEVYD010000009">
    <property type="protein sequence ID" value="KAL3230509.1"/>
    <property type="molecule type" value="Genomic_DNA"/>
</dbReference>
<comment type="caution">
    <text evidence="2">The sequence shown here is derived from an EMBL/GenBank/DDBJ whole genome shotgun (WGS) entry which is preliminary data.</text>
</comment>